<dbReference type="AlphaFoldDB" id="V8NDM1"/>
<dbReference type="SUPFAM" id="SSF57535">
    <property type="entry name" value="Complement control module/SCR domain"/>
    <property type="match status" value="9"/>
</dbReference>
<dbReference type="InterPro" id="IPR051503">
    <property type="entry name" value="ComplSys_Reg/VirEntry_Med"/>
</dbReference>
<dbReference type="Proteomes" id="UP000018936">
    <property type="component" value="Unassembled WGS sequence"/>
</dbReference>
<feature type="non-terminal residue" evidence="6">
    <location>
        <position position="1"/>
    </location>
</feature>
<reference evidence="6 7" key="1">
    <citation type="journal article" date="2013" name="Proc. Natl. Acad. Sci. U.S.A.">
        <title>The king cobra genome reveals dynamic gene evolution and adaptation in the snake venom system.</title>
        <authorList>
            <person name="Vonk F.J."/>
            <person name="Casewell N.R."/>
            <person name="Henkel C.V."/>
            <person name="Heimberg A.M."/>
            <person name="Jansen H.J."/>
            <person name="McCleary R.J."/>
            <person name="Kerkkamp H.M."/>
            <person name="Vos R.A."/>
            <person name="Guerreiro I."/>
            <person name="Calvete J.J."/>
            <person name="Wuster W."/>
            <person name="Woods A.E."/>
            <person name="Logan J.M."/>
            <person name="Harrison R.A."/>
            <person name="Castoe T.A."/>
            <person name="de Koning A.P."/>
            <person name="Pollock D.D."/>
            <person name="Yandell M."/>
            <person name="Calderon D."/>
            <person name="Renjifo C."/>
            <person name="Currier R.B."/>
            <person name="Salgado D."/>
            <person name="Pla D."/>
            <person name="Sanz L."/>
            <person name="Hyder A.S."/>
            <person name="Ribeiro J.M."/>
            <person name="Arntzen J.W."/>
            <person name="van den Thillart G.E."/>
            <person name="Boetzer M."/>
            <person name="Pirovano W."/>
            <person name="Dirks R.P."/>
            <person name="Spaink H.P."/>
            <person name="Duboule D."/>
            <person name="McGlinn E."/>
            <person name="Kini R.M."/>
            <person name="Richardson M.K."/>
        </authorList>
    </citation>
    <scope>NUCLEOTIDE SEQUENCE</scope>
    <source>
        <tissue evidence="6">Blood</tissue>
    </source>
</reference>
<feature type="disulfide bond" evidence="4">
    <location>
        <begin position="671"/>
        <end position="714"/>
    </location>
</feature>
<evidence type="ECO:0000256" key="1">
    <source>
        <dbReference type="ARBA" id="ARBA00022659"/>
    </source>
</evidence>
<dbReference type="PANTHER" id="PTHR45785:SF7">
    <property type="entry name" value="COMPLEMENT FACTOR H"/>
    <property type="match status" value="1"/>
</dbReference>
<dbReference type="Pfam" id="PF00084">
    <property type="entry name" value="Sushi"/>
    <property type="match status" value="8"/>
</dbReference>
<evidence type="ECO:0000313" key="7">
    <source>
        <dbReference type="Proteomes" id="UP000018936"/>
    </source>
</evidence>
<protein>
    <submittedName>
        <fullName evidence="6">Coagulation factor XIII B chain</fullName>
    </submittedName>
</protein>
<keyword evidence="3 4" id="KW-1015">Disulfide bond</keyword>
<dbReference type="PANTHER" id="PTHR45785">
    <property type="entry name" value="COMPLEMENT FACTOR H-RELATED"/>
    <property type="match status" value="1"/>
</dbReference>
<name>V8NDM1_OPHHA</name>
<dbReference type="InterPro" id="IPR035976">
    <property type="entry name" value="Sushi/SCR/CCP_sf"/>
</dbReference>
<dbReference type="Gene3D" id="2.10.70.10">
    <property type="entry name" value="Complement Module, domain 1"/>
    <property type="match status" value="10"/>
</dbReference>
<comment type="caution">
    <text evidence="4">Lacks conserved residue(s) required for the propagation of feature annotation.</text>
</comment>
<dbReference type="OrthoDB" id="10051774at2759"/>
<dbReference type="InterPro" id="IPR000436">
    <property type="entry name" value="Sushi_SCR_CCP_dom"/>
</dbReference>
<evidence type="ECO:0000256" key="2">
    <source>
        <dbReference type="ARBA" id="ARBA00022729"/>
    </source>
</evidence>
<keyword evidence="7" id="KW-1185">Reference proteome</keyword>
<dbReference type="EMBL" id="AZIM01005282">
    <property type="protein sequence ID" value="ETE59733.1"/>
    <property type="molecule type" value="Genomic_DNA"/>
</dbReference>
<organism evidence="6 7">
    <name type="scientific">Ophiophagus hannah</name>
    <name type="common">King cobra</name>
    <name type="synonym">Naja hannah</name>
    <dbReference type="NCBI Taxonomy" id="8665"/>
    <lineage>
        <taxon>Eukaryota</taxon>
        <taxon>Metazoa</taxon>
        <taxon>Chordata</taxon>
        <taxon>Craniata</taxon>
        <taxon>Vertebrata</taxon>
        <taxon>Euteleostomi</taxon>
        <taxon>Lepidosauria</taxon>
        <taxon>Squamata</taxon>
        <taxon>Bifurcata</taxon>
        <taxon>Unidentata</taxon>
        <taxon>Episquamata</taxon>
        <taxon>Toxicofera</taxon>
        <taxon>Serpentes</taxon>
        <taxon>Colubroidea</taxon>
        <taxon>Elapidae</taxon>
        <taxon>Elapinae</taxon>
        <taxon>Ophiophagus</taxon>
    </lineage>
</organism>
<evidence type="ECO:0000313" key="6">
    <source>
        <dbReference type="EMBL" id="ETE59733.1"/>
    </source>
</evidence>
<feature type="domain" description="Sushi" evidence="5">
    <location>
        <begin position="65"/>
        <end position="127"/>
    </location>
</feature>
<dbReference type="PROSITE" id="PS50923">
    <property type="entry name" value="SUSHI"/>
    <property type="match status" value="6"/>
</dbReference>
<dbReference type="SMART" id="SM00032">
    <property type="entry name" value="CCP"/>
    <property type="match status" value="9"/>
</dbReference>
<feature type="domain" description="Sushi" evidence="5">
    <location>
        <begin position="173"/>
        <end position="237"/>
    </location>
</feature>
<comment type="caution">
    <text evidence="6">The sequence shown here is derived from an EMBL/GenBank/DDBJ whole genome shotgun (WGS) entry which is preliminary data.</text>
</comment>
<dbReference type="CDD" id="cd00033">
    <property type="entry name" value="CCP"/>
    <property type="match status" value="5"/>
</dbReference>
<sequence>MKKKLKVGYIWNSQKRQRVREDYNLGSLVTGQKCPLPSSGMAFHFLGYTVVVLLLECFTAVAAEDACGPPLRREREQPMEELNEDTYEHGHTISYKCRPGYVKHWFIRLKCNDGVWQQLHPNKNCTGRACGHPGTSHYASFELTHGEDFTFGARVTYKCNEGFLSISFGYMINKCPPIAPPRNMRIIQGDKSQMNEDFLAGDLVIFGCIGNLKIKGSNKITCTADGTWSTPVPECIEITCRADYIENGNILSQKFIYKEDERVRFSCNEGYTHVDRPDALCTEDGWNTKLQCKGEILTLFNDRMTLGNTEVNGSGIHETALFSMISIDLCPEGDAVVKVEFDCVFFPVLKVVAVVVVILNVLYSARGFNFGGGSSSGRRKTWQQLEGGVKVRSGWMDAAGWEMGLLARGQCILLEAAEPGPLGSMLDWSPGLSQELLVLGQEWPRTRPFMPCLDNHGLLELAGGVALVGKGCDYVRIENGRMTEYLEWYKPFPIQEGHTIEFRCDRGFLPANQQTWQRATCFNSRYEPEPKCFKMCDLSLRFDHGHFINHYGFTYILEGNSMIFVCDTGYSPANQQSTITCTKNGWSSAPRCILTAVERTCKKISVSYGYFESQQQSFQINAKAKYNCLDGYTTSKGEAQAETECLTEGWSPLPECISNDILFFLENVKPCPALPIISHGRVTGEPKAVFQHGDLLEVQCEISFALYGSKIIECVDGEWAPLPSCIAEMRIYKTEEEISFKCQEHFLLRGPQKIKCEAGKWRTPPRCLDLRCKPPPEIDNGIRGIGNRTIFLPGEIVEYRCSPGFELSQLNPVRCENLKWSELPVCNDSEKQAFVVPEIE</sequence>
<evidence type="ECO:0000256" key="4">
    <source>
        <dbReference type="PROSITE-ProRule" id="PRU00302"/>
    </source>
</evidence>
<feature type="domain" description="Sushi" evidence="5">
    <location>
        <begin position="534"/>
        <end position="594"/>
    </location>
</feature>
<feature type="domain" description="Sushi" evidence="5">
    <location>
        <begin position="669"/>
        <end position="727"/>
    </location>
</feature>
<gene>
    <name evidence="6" type="primary">F13B</name>
    <name evidence="6" type="ORF">L345_14535</name>
</gene>
<feature type="domain" description="Sushi" evidence="5">
    <location>
        <begin position="599"/>
        <end position="658"/>
    </location>
</feature>
<evidence type="ECO:0000256" key="3">
    <source>
        <dbReference type="ARBA" id="ARBA00023157"/>
    </source>
</evidence>
<feature type="disulfide bond" evidence="4">
    <location>
        <begin position="772"/>
        <end position="815"/>
    </location>
</feature>
<keyword evidence="1 4" id="KW-0768">Sushi</keyword>
<proteinExistence type="predicted"/>
<accession>V8NDM1</accession>
<evidence type="ECO:0000259" key="5">
    <source>
        <dbReference type="PROSITE" id="PS50923"/>
    </source>
</evidence>
<feature type="domain" description="Sushi" evidence="5">
    <location>
        <begin position="770"/>
        <end position="828"/>
    </location>
</feature>
<feature type="disulfide bond" evidence="4">
    <location>
        <begin position="208"/>
        <end position="235"/>
    </location>
</feature>
<keyword evidence="2" id="KW-0732">Signal</keyword>